<gene>
    <name evidence="3" type="ORF">E2A64_14440</name>
</gene>
<dbReference type="CDD" id="cd03801">
    <property type="entry name" value="GT4_PimA-like"/>
    <property type="match status" value="1"/>
</dbReference>
<feature type="domain" description="Glycosyltransferase subfamily 4-like N-terminal" evidence="2">
    <location>
        <begin position="75"/>
        <end position="159"/>
    </location>
</feature>
<dbReference type="EMBL" id="SMSI01000003">
    <property type="protein sequence ID" value="TDH34926.1"/>
    <property type="molecule type" value="Genomic_DNA"/>
</dbReference>
<dbReference type="RefSeq" id="WP_133285211.1">
    <property type="nucleotide sequence ID" value="NZ_SMSI01000003.1"/>
</dbReference>
<dbReference type="InterPro" id="IPR001296">
    <property type="entry name" value="Glyco_trans_1"/>
</dbReference>
<dbReference type="Pfam" id="PF13439">
    <property type="entry name" value="Glyco_transf_4"/>
    <property type="match status" value="1"/>
</dbReference>
<dbReference type="InterPro" id="IPR028098">
    <property type="entry name" value="Glyco_trans_4-like_N"/>
</dbReference>
<dbReference type="Proteomes" id="UP000295131">
    <property type="component" value="Unassembled WGS sequence"/>
</dbReference>
<name>A0A4R5PI70_9HYPH</name>
<organism evidence="3 4">
    <name type="scientific">Pseudohoeflea suaedae</name>
    <dbReference type="NCBI Taxonomy" id="877384"/>
    <lineage>
        <taxon>Bacteria</taxon>
        <taxon>Pseudomonadati</taxon>
        <taxon>Pseudomonadota</taxon>
        <taxon>Alphaproteobacteria</taxon>
        <taxon>Hyphomicrobiales</taxon>
        <taxon>Rhizobiaceae</taxon>
        <taxon>Pseudohoeflea</taxon>
    </lineage>
</organism>
<protein>
    <submittedName>
        <fullName evidence="3">Glycosyltransferase family 1 protein</fullName>
    </submittedName>
</protein>
<evidence type="ECO:0000259" key="1">
    <source>
        <dbReference type="Pfam" id="PF00534"/>
    </source>
</evidence>
<dbReference type="SUPFAM" id="SSF53756">
    <property type="entry name" value="UDP-Glycosyltransferase/glycogen phosphorylase"/>
    <property type="match status" value="1"/>
</dbReference>
<proteinExistence type="predicted"/>
<evidence type="ECO:0000259" key="2">
    <source>
        <dbReference type="Pfam" id="PF13439"/>
    </source>
</evidence>
<sequence>MSRSVIFAFPGHLDTKTGGYGYDRRVIEGLQGLGWDVALLALGEGFPFPSDETLRQAEASLSKLPDGAKVIIDGLAFGVLDRWAERESRRLRIVALVHHPLALETGNPAVVRQSFHDREKRALAHADHVIVTSQTTADTLTADYAVDADKIDVAVPGTDRASRSEPQNSVPLILSIGTLTRRKGHDVLVAALKRIESLSWQAVIVGSPAHDRQTAQSLETQISELGLSQRIRLAGEQAELDDFLQSADIFALASRYEGYGMVFAEALAHGLPIVACRAGAIPEVVPEEAGILVPVDDAEALAAALGSLLADEALRTTYADGAYEAGSRLPGWDVTAGIFNDRLRTLP</sequence>
<comment type="caution">
    <text evidence="3">The sequence shown here is derived from an EMBL/GenBank/DDBJ whole genome shotgun (WGS) entry which is preliminary data.</text>
</comment>
<dbReference type="OrthoDB" id="9781738at2"/>
<reference evidence="3 4" key="1">
    <citation type="journal article" date="2013" name="Int. J. Syst. Evol. Microbiol.">
        <title>Hoeflea suaedae sp. nov., an endophytic bacterium isolated from the root of the halophyte Suaeda maritima.</title>
        <authorList>
            <person name="Chung E.J."/>
            <person name="Park J.A."/>
            <person name="Pramanik P."/>
            <person name="Bibi F."/>
            <person name="Jeon C.O."/>
            <person name="Chung Y.R."/>
        </authorList>
    </citation>
    <scope>NUCLEOTIDE SEQUENCE [LARGE SCALE GENOMIC DNA]</scope>
    <source>
        <strain evidence="3 4">YC6898</strain>
    </source>
</reference>
<dbReference type="Pfam" id="PF00534">
    <property type="entry name" value="Glycos_transf_1"/>
    <property type="match status" value="1"/>
</dbReference>
<dbReference type="PANTHER" id="PTHR12526">
    <property type="entry name" value="GLYCOSYLTRANSFERASE"/>
    <property type="match status" value="1"/>
</dbReference>
<accession>A0A4R5PI70</accession>
<dbReference type="Gene3D" id="3.40.50.2000">
    <property type="entry name" value="Glycogen Phosphorylase B"/>
    <property type="match status" value="2"/>
</dbReference>
<dbReference type="AlphaFoldDB" id="A0A4R5PI70"/>
<keyword evidence="3" id="KW-0808">Transferase</keyword>
<feature type="domain" description="Glycosyl transferase family 1" evidence="1">
    <location>
        <begin position="168"/>
        <end position="323"/>
    </location>
</feature>
<keyword evidence="4" id="KW-1185">Reference proteome</keyword>
<evidence type="ECO:0000313" key="4">
    <source>
        <dbReference type="Proteomes" id="UP000295131"/>
    </source>
</evidence>
<dbReference type="GO" id="GO:0016757">
    <property type="term" value="F:glycosyltransferase activity"/>
    <property type="evidence" value="ECO:0007669"/>
    <property type="project" value="UniProtKB-ARBA"/>
</dbReference>
<evidence type="ECO:0000313" key="3">
    <source>
        <dbReference type="EMBL" id="TDH34926.1"/>
    </source>
</evidence>